<feature type="compositionally biased region" description="Polar residues" evidence="2">
    <location>
        <begin position="137"/>
        <end position="149"/>
    </location>
</feature>
<dbReference type="Proteomes" id="UP001530377">
    <property type="component" value="Unassembled WGS sequence"/>
</dbReference>
<evidence type="ECO:0000256" key="2">
    <source>
        <dbReference type="SAM" id="MobiDB-lite"/>
    </source>
</evidence>
<dbReference type="SUPFAM" id="SSF50129">
    <property type="entry name" value="GroES-like"/>
    <property type="match status" value="1"/>
</dbReference>
<dbReference type="InterPro" id="IPR020843">
    <property type="entry name" value="ER"/>
</dbReference>
<keyword evidence="5" id="KW-1185">Reference proteome</keyword>
<dbReference type="Gene3D" id="3.40.50.720">
    <property type="entry name" value="NAD(P)-binding Rossmann-like Domain"/>
    <property type="match status" value="1"/>
</dbReference>
<comment type="caution">
    <text evidence="4">The sequence shown here is derived from an EMBL/GenBank/DDBJ whole genome shotgun (WGS) entry which is preliminary data.</text>
</comment>
<evidence type="ECO:0000313" key="4">
    <source>
        <dbReference type="EMBL" id="KAL3827463.1"/>
    </source>
</evidence>
<dbReference type="AlphaFoldDB" id="A0ABD3ST88"/>
<dbReference type="Pfam" id="PF08240">
    <property type="entry name" value="ADH_N"/>
    <property type="match status" value="1"/>
</dbReference>
<evidence type="ECO:0000313" key="5">
    <source>
        <dbReference type="Proteomes" id="UP001530377"/>
    </source>
</evidence>
<feature type="compositionally biased region" description="Polar residues" evidence="2">
    <location>
        <begin position="57"/>
        <end position="73"/>
    </location>
</feature>
<dbReference type="InterPro" id="IPR011032">
    <property type="entry name" value="GroES-like_sf"/>
</dbReference>
<evidence type="ECO:0000259" key="3">
    <source>
        <dbReference type="SMART" id="SM00829"/>
    </source>
</evidence>
<feature type="region of interest" description="Disordered" evidence="2">
    <location>
        <begin position="1"/>
        <end position="81"/>
    </location>
</feature>
<sequence length="625" mass="68308">MAKGSGKVRSFIKRYSARKPPSDEPPGRVSPAPIGQTKQQIEKDATSSSSPARTATKEASNSASENDAEPTNPTEEKQKYGHIVSNPSLNADDILNVILKDLNVDINITDLERIVGDTKELDTVSEYTGGNAKSHMNGDSDNSEETSYNDALAGKKRSSTDACTAVVVTAAEEMKRVTTVSPGANSKVAPTTKKGQNVPSRNPELSLQQNPRVSPDTTFFDYSEGSFQNKNTMDTATDGSTYVDDYTFDDTLNEDDDLIDSQSYISEDHGPPKTKKATMNKDVVTANPGDPSHLAVRAMYCTPLIGNPDDIVIKVEASTVSFHDCLLRRGMGMEKATFPFVPGCELVGTIYSLGKAAEAEGYRVGDRVVAMSRRGGCNAKYAKLSSLNVAQVCNTSLDDAELVCLVNVYMTAYQALRLGKKDGTPLTDANVLITDGFSPLGQAATQLARLEGASVWVTTNNKLEDEFMMTLGAKCLRMNPSHWLHRVRGKMDVVIDNTCIDSYESSWLALNSTGMLLCTGMTSIHDFKNELSGMCGCAIGDIRDYKAKWTALKAKYMMSKTKFFDLWESFQKNRGQYRQELKYLCFLVESGMIKPKIADRISLEKVPEAHRKIETGNVNGTIVCV</sequence>
<dbReference type="Gene3D" id="3.90.180.10">
    <property type="entry name" value="Medium-chain alcohol dehydrogenases, catalytic domain"/>
    <property type="match status" value="1"/>
</dbReference>
<organism evidence="4 5">
    <name type="scientific">Cyclostephanos tholiformis</name>
    <dbReference type="NCBI Taxonomy" id="382380"/>
    <lineage>
        <taxon>Eukaryota</taxon>
        <taxon>Sar</taxon>
        <taxon>Stramenopiles</taxon>
        <taxon>Ochrophyta</taxon>
        <taxon>Bacillariophyta</taxon>
        <taxon>Coscinodiscophyceae</taxon>
        <taxon>Thalassiosirophycidae</taxon>
        <taxon>Stephanodiscales</taxon>
        <taxon>Stephanodiscaceae</taxon>
        <taxon>Cyclostephanos</taxon>
    </lineage>
</organism>
<feature type="compositionally biased region" description="Polar residues" evidence="2">
    <location>
        <begin position="193"/>
        <end position="213"/>
    </location>
</feature>
<feature type="region of interest" description="Disordered" evidence="2">
    <location>
        <begin position="178"/>
        <end position="213"/>
    </location>
</feature>
<dbReference type="GO" id="GO:0016491">
    <property type="term" value="F:oxidoreductase activity"/>
    <property type="evidence" value="ECO:0007669"/>
    <property type="project" value="UniProtKB-KW"/>
</dbReference>
<name>A0ABD3ST88_9STRA</name>
<feature type="domain" description="Enoyl reductase (ER)" evidence="3">
    <location>
        <begin position="289"/>
        <end position="624"/>
    </location>
</feature>
<feature type="region of interest" description="Disordered" evidence="2">
    <location>
        <begin position="127"/>
        <end position="155"/>
    </location>
</feature>
<gene>
    <name evidence="4" type="ORF">ACHAXA_003732</name>
</gene>
<dbReference type="SUPFAM" id="SSF51735">
    <property type="entry name" value="NAD(P)-binding Rossmann-fold domains"/>
    <property type="match status" value="1"/>
</dbReference>
<dbReference type="Pfam" id="PF13602">
    <property type="entry name" value="ADH_zinc_N_2"/>
    <property type="match status" value="1"/>
</dbReference>
<reference evidence="4 5" key="1">
    <citation type="submission" date="2024-10" db="EMBL/GenBank/DDBJ databases">
        <title>Updated reference genomes for cyclostephanoid diatoms.</title>
        <authorList>
            <person name="Roberts W.R."/>
            <person name="Alverson A.J."/>
        </authorList>
    </citation>
    <scope>NUCLEOTIDE SEQUENCE [LARGE SCALE GENOMIC DNA]</scope>
    <source>
        <strain evidence="4 5">AJA228-03</strain>
    </source>
</reference>
<dbReference type="PANTHER" id="PTHR43189:SF1">
    <property type="entry name" value="ZINC-TYPE ALCOHOL DEHYDROGENASE-LIKE PROTEIN C1198.01"/>
    <property type="match status" value="1"/>
</dbReference>
<dbReference type="InterPro" id="IPR013154">
    <property type="entry name" value="ADH-like_N"/>
</dbReference>
<dbReference type="SMART" id="SM00829">
    <property type="entry name" value="PKS_ER"/>
    <property type="match status" value="1"/>
</dbReference>
<dbReference type="EMBL" id="JALLPB020000003">
    <property type="protein sequence ID" value="KAL3827463.1"/>
    <property type="molecule type" value="Genomic_DNA"/>
</dbReference>
<dbReference type="InterPro" id="IPR036291">
    <property type="entry name" value="NAD(P)-bd_dom_sf"/>
</dbReference>
<protein>
    <recommendedName>
        <fullName evidence="3">Enoyl reductase (ER) domain-containing protein</fullName>
    </recommendedName>
</protein>
<accession>A0ABD3ST88</accession>
<dbReference type="PANTHER" id="PTHR43189">
    <property type="entry name" value="ZINC-TYPE ALCOHOL DEHYDROGENASE-LIKE PROTEIN C1198.01-RELATED"/>
    <property type="match status" value="1"/>
</dbReference>
<keyword evidence="1" id="KW-0560">Oxidoreductase</keyword>
<proteinExistence type="predicted"/>
<evidence type="ECO:0000256" key="1">
    <source>
        <dbReference type="ARBA" id="ARBA00023002"/>
    </source>
</evidence>